<dbReference type="EMBL" id="CAJMWS010000584">
    <property type="protein sequence ID" value="CAE6452774.1"/>
    <property type="molecule type" value="Genomic_DNA"/>
</dbReference>
<gene>
    <name evidence="3" type="ORF">RDB_LOCUS148039</name>
</gene>
<proteinExistence type="predicted"/>
<keyword evidence="2" id="KW-0812">Transmembrane</keyword>
<sequence>MSSLPPRPPSHEAQSIPKNVNRLAKRDPQLYPLAAIMLVTVGAAAYFLSARPTGADTGHAKPMIPSKLKDEVQKHEAAGTPKKTS</sequence>
<name>A0A8H3BB99_9AGAM</name>
<protein>
    <recommendedName>
        <fullName evidence="5">Transmembrane protein</fullName>
    </recommendedName>
</protein>
<organism evidence="3 4">
    <name type="scientific">Rhizoctonia solani</name>
    <dbReference type="NCBI Taxonomy" id="456999"/>
    <lineage>
        <taxon>Eukaryota</taxon>
        <taxon>Fungi</taxon>
        <taxon>Dikarya</taxon>
        <taxon>Basidiomycota</taxon>
        <taxon>Agaricomycotina</taxon>
        <taxon>Agaricomycetes</taxon>
        <taxon>Cantharellales</taxon>
        <taxon>Ceratobasidiaceae</taxon>
        <taxon>Rhizoctonia</taxon>
    </lineage>
</organism>
<feature type="transmembrane region" description="Helical" evidence="2">
    <location>
        <begin position="30"/>
        <end position="48"/>
    </location>
</feature>
<feature type="region of interest" description="Disordered" evidence="1">
    <location>
        <begin position="52"/>
        <end position="85"/>
    </location>
</feature>
<keyword evidence="2" id="KW-0472">Membrane</keyword>
<accession>A0A8H3BB99</accession>
<evidence type="ECO:0000313" key="3">
    <source>
        <dbReference type="EMBL" id="CAE6452774.1"/>
    </source>
</evidence>
<evidence type="ECO:0000313" key="4">
    <source>
        <dbReference type="Proteomes" id="UP000663846"/>
    </source>
</evidence>
<dbReference type="AlphaFoldDB" id="A0A8H3BB99"/>
<keyword evidence="2" id="KW-1133">Transmembrane helix</keyword>
<evidence type="ECO:0008006" key="5">
    <source>
        <dbReference type="Google" id="ProtNLM"/>
    </source>
</evidence>
<dbReference type="Proteomes" id="UP000663846">
    <property type="component" value="Unassembled WGS sequence"/>
</dbReference>
<feature type="compositionally biased region" description="Basic and acidic residues" evidence="1">
    <location>
        <begin position="67"/>
        <end position="77"/>
    </location>
</feature>
<comment type="caution">
    <text evidence="3">The sequence shown here is derived from an EMBL/GenBank/DDBJ whole genome shotgun (WGS) entry which is preliminary data.</text>
</comment>
<reference evidence="3" key="1">
    <citation type="submission" date="2021-01" db="EMBL/GenBank/DDBJ databases">
        <authorList>
            <person name="Kaushik A."/>
        </authorList>
    </citation>
    <scope>NUCLEOTIDE SEQUENCE</scope>
    <source>
        <strain evidence="3">AG1-1C</strain>
    </source>
</reference>
<evidence type="ECO:0000256" key="2">
    <source>
        <dbReference type="SAM" id="Phobius"/>
    </source>
</evidence>
<evidence type="ECO:0000256" key="1">
    <source>
        <dbReference type="SAM" id="MobiDB-lite"/>
    </source>
</evidence>